<proteinExistence type="predicted"/>
<dbReference type="GO" id="GO:0005524">
    <property type="term" value="F:ATP binding"/>
    <property type="evidence" value="ECO:0007669"/>
    <property type="project" value="UniProtKB-KW"/>
</dbReference>
<accession>A0ABV7BKU9</accession>
<dbReference type="Pfam" id="PF10923">
    <property type="entry name" value="BrxC_BrxD"/>
    <property type="match status" value="2"/>
</dbReference>
<keyword evidence="1" id="KW-0067">ATP-binding</keyword>
<dbReference type="RefSeq" id="WP_216833658.1">
    <property type="nucleotide sequence ID" value="NZ_JAFNJS010000001.1"/>
</dbReference>
<protein>
    <submittedName>
        <fullName evidence="1">BREX system ATP-binding domain-containing protein</fullName>
    </submittedName>
</protein>
<organism evidence="1 2">
    <name type="scientific">Falsiroseomonas tokyonensis</name>
    <dbReference type="NCBI Taxonomy" id="430521"/>
    <lineage>
        <taxon>Bacteria</taxon>
        <taxon>Pseudomonadati</taxon>
        <taxon>Pseudomonadota</taxon>
        <taxon>Alphaproteobacteria</taxon>
        <taxon>Acetobacterales</taxon>
        <taxon>Roseomonadaceae</taxon>
        <taxon>Falsiroseomonas</taxon>
    </lineage>
</organism>
<keyword evidence="1" id="KW-0547">Nucleotide-binding</keyword>
<dbReference type="EMBL" id="JBHRSB010000001">
    <property type="protein sequence ID" value="MFC2998272.1"/>
    <property type="molecule type" value="Genomic_DNA"/>
</dbReference>
<name>A0ABV7BKU9_9PROT</name>
<dbReference type="Proteomes" id="UP001595420">
    <property type="component" value="Unassembled WGS sequence"/>
</dbReference>
<evidence type="ECO:0000313" key="1">
    <source>
        <dbReference type="EMBL" id="MFC2998272.1"/>
    </source>
</evidence>
<sequence length="489" mass="53791">MISAGAQVEHAEFGIGKVLAVLGETATVDFFGETLDVNVAELVIKANGSAAAAVPATNGPTTDLAFRRSFEAVNLGVVPADPEQLVKLTIGGDEVSDGIRALLRDAPKKGASRVFMGYYGSGKSHHLRLVKAIALREGWVTASLELDPKAADPAKPSSVFQELITGLEFPMRADGTRSEDFFDLIKEMRDNWTTVRSLRYFRGSPWFSKGLDALQYLSHRRDDHEYVSAVSWLAGQVKQISAIRSATWRAGHRDTIPAMPQSKDTGLLYAYQLVVLHEVLQALGYRGLAIIIDEAEHVRTYSANRYIRANNFFDILARCAHRPRQDLRDPQSDYPHLLADAPPFWREGPHFSLFVGLTEGEDTQDLRRKAGEMSVLIHSPEDVVQLEPPSAEDYEAWSEAFLAEAAGRLGPKVGVLSDPGLRGRIAGALREHFEQTPQSEKLLRNWTKMAGFPAAVLMSQPRLVGGEELLAIVQDAARQVAGEGLPWDD</sequence>
<comment type="caution">
    <text evidence="1">The sequence shown here is derived from an EMBL/GenBank/DDBJ whole genome shotgun (WGS) entry which is preliminary data.</text>
</comment>
<reference evidence="2" key="1">
    <citation type="journal article" date="2019" name="Int. J. Syst. Evol. Microbiol.">
        <title>The Global Catalogue of Microorganisms (GCM) 10K type strain sequencing project: providing services to taxonomists for standard genome sequencing and annotation.</title>
        <authorList>
            <consortium name="The Broad Institute Genomics Platform"/>
            <consortium name="The Broad Institute Genome Sequencing Center for Infectious Disease"/>
            <person name="Wu L."/>
            <person name="Ma J."/>
        </authorList>
    </citation>
    <scope>NUCLEOTIDE SEQUENCE [LARGE SCALE GENOMIC DNA]</scope>
    <source>
        <strain evidence="2">CGMCC 1.16855</strain>
    </source>
</reference>
<dbReference type="InterPro" id="IPR021228">
    <property type="entry name" value="BrxD"/>
</dbReference>
<keyword evidence="2" id="KW-1185">Reference proteome</keyword>
<evidence type="ECO:0000313" key="2">
    <source>
        <dbReference type="Proteomes" id="UP001595420"/>
    </source>
</evidence>
<gene>
    <name evidence="1" type="ORF">ACFOD3_00125</name>
</gene>